<evidence type="ECO:0000256" key="1">
    <source>
        <dbReference type="ARBA" id="ARBA00004196"/>
    </source>
</evidence>
<organism evidence="7 8">
    <name type="scientific">Streptomyces viridochromogenes</name>
    <dbReference type="NCBI Taxonomy" id="1938"/>
    <lineage>
        <taxon>Bacteria</taxon>
        <taxon>Bacillati</taxon>
        <taxon>Actinomycetota</taxon>
        <taxon>Actinomycetes</taxon>
        <taxon>Kitasatosporales</taxon>
        <taxon>Streptomycetaceae</taxon>
        <taxon>Streptomyces</taxon>
    </lineage>
</organism>
<feature type="chain" id="PRO_5009778624" evidence="5">
    <location>
        <begin position="35"/>
        <end position="518"/>
    </location>
</feature>
<accession>A0A0J7ZLA1</accession>
<evidence type="ECO:0000256" key="4">
    <source>
        <dbReference type="ARBA" id="ARBA00022729"/>
    </source>
</evidence>
<comment type="caution">
    <text evidence="7">The sequence shown here is derived from an EMBL/GenBank/DDBJ whole genome shotgun (WGS) entry which is preliminary data.</text>
</comment>
<dbReference type="EMBL" id="LFNT01000005">
    <property type="protein sequence ID" value="KMS75908.1"/>
    <property type="molecule type" value="Genomic_DNA"/>
</dbReference>
<dbReference type="PIRSF" id="PIRSF002741">
    <property type="entry name" value="MppA"/>
    <property type="match status" value="1"/>
</dbReference>
<feature type="domain" description="Solute-binding protein family 5" evidence="6">
    <location>
        <begin position="84"/>
        <end position="420"/>
    </location>
</feature>
<dbReference type="Gene3D" id="3.40.190.10">
    <property type="entry name" value="Periplasmic binding protein-like II"/>
    <property type="match status" value="1"/>
</dbReference>
<evidence type="ECO:0000313" key="7">
    <source>
        <dbReference type="EMBL" id="KMS75908.1"/>
    </source>
</evidence>
<feature type="signal peptide" evidence="5">
    <location>
        <begin position="1"/>
        <end position="34"/>
    </location>
</feature>
<dbReference type="Pfam" id="PF00496">
    <property type="entry name" value="SBP_bac_5"/>
    <property type="match status" value="1"/>
</dbReference>
<dbReference type="Gene3D" id="3.10.105.10">
    <property type="entry name" value="Dipeptide-binding Protein, Domain 3"/>
    <property type="match status" value="1"/>
</dbReference>
<evidence type="ECO:0000256" key="5">
    <source>
        <dbReference type="SAM" id="SignalP"/>
    </source>
</evidence>
<dbReference type="PATRIC" id="fig|1938.3.peg.461"/>
<dbReference type="GO" id="GO:0042597">
    <property type="term" value="C:periplasmic space"/>
    <property type="evidence" value="ECO:0007669"/>
    <property type="project" value="UniProtKB-ARBA"/>
</dbReference>
<evidence type="ECO:0000256" key="2">
    <source>
        <dbReference type="ARBA" id="ARBA00005695"/>
    </source>
</evidence>
<evidence type="ECO:0000256" key="3">
    <source>
        <dbReference type="ARBA" id="ARBA00022448"/>
    </source>
</evidence>
<comment type="similarity">
    <text evidence="2">Belongs to the bacterial solute-binding protein 5 family.</text>
</comment>
<evidence type="ECO:0000313" key="8">
    <source>
        <dbReference type="Proteomes" id="UP000037432"/>
    </source>
</evidence>
<dbReference type="InterPro" id="IPR039424">
    <property type="entry name" value="SBP_5"/>
</dbReference>
<dbReference type="OrthoDB" id="9803988at2"/>
<evidence type="ECO:0000259" key="6">
    <source>
        <dbReference type="Pfam" id="PF00496"/>
    </source>
</evidence>
<dbReference type="SUPFAM" id="SSF53850">
    <property type="entry name" value="Periplasmic binding protein-like II"/>
    <property type="match status" value="1"/>
</dbReference>
<dbReference type="Proteomes" id="UP000037432">
    <property type="component" value="Unassembled WGS sequence"/>
</dbReference>
<dbReference type="InterPro" id="IPR030678">
    <property type="entry name" value="Peptide/Ni-bd"/>
</dbReference>
<dbReference type="RefSeq" id="WP_048580146.1">
    <property type="nucleotide sequence ID" value="NZ_LFNT01000005.1"/>
</dbReference>
<dbReference type="GO" id="GO:0015833">
    <property type="term" value="P:peptide transport"/>
    <property type="evidence" value="ECO:0007669"/>
    <property type="project" value="TreeGrafter"/>
</dbReference>
<dbReference type="GO" id="GO:0043190">
    <property type="term" value="C:ATP-binding cassette (ABC) transporter complex"/>
    <property type="evidence" value="ECO:0007669"/>
    <property type="project" value="InterPro"/>
</dbReference>
<keyword evidence="4 5" id="KW-0732">Signal</keyword>
<dbReference type="AlphaFoldDB" id="A0A0J7ZLA1"/>
<dbReference type="PANTHER" id="PTHR30290:SF10">
    <property type="entry name" value="PERIPLASMIC OLIGOPEPTIDE-BINDING PROTEIN-RELATED"/>
    <property type="match status" value="1"/>
</dbReference>
<dbReference type="InterPro" id="IPR000914">
    <property type="entry name" value="SBP_5_dom"/>
</dbReference>
<dbReference type="PROSITE" id="PS51257">
    <property type="entry name" value="PROKAR_LIPOPROTEIN"/>
    <property type="match status" value="1"/>
</dbReference>
<proteinExistence type="inferred from homology"/>
<reference evidence="7 8" key="1">
    <citation type="submission" date="2015-06" db="EMBL/GenBank/DDBJ databases">
        <authorList>
            <person name="Ju K.-S."/>
            <person name="Doroghazi J.R."/>
            <person name="Metcalf W.W."/>
        </authorList>
    </citation>
    <scope>NUCLEOTIDE SEQUENCE [LARGE SCALE GENOMIC DNA]</scope>
    <source>
        <strain evidence="7 8">NRRL 3414</strain>
    </source>
</reference>
<name>A0A0J7ZLA1_STRVR</name>
<dbReference type="GO" id="GO:1904680">
    <property type="term" value="F:peptide transmembrane transporter activity"/>
    <property type="evidence" value="ECO:0007669"/>
    <property type="project" value="TreeGrafter"/>
</dbReference>
<comment type="subcellular location">
    <subcellularLocation>
        <location evidence="1">Cell envelope</location>
    </subcellularLocation>
</comment>
<dbReference type="GO" id="GO:0030313">
    <property type="term" value="C:cell envelope"/>
    <property type="evidence" value="ECO:0007669"/>
    <property type="project" value="UniProtKB-SubCell"/>
</dbReference>
<protein>
    <submittedName>
        <fullName evidence="7">ABC transporter substrate-binding protein</fullName>
    </submittedName>
</protein>
<dbReference type="PANTHER" id="PTHR30290">
    <property type="entry name" value="PERIPLASMIC BINDING COMPONENT OF ABC TRANSPORTER"/>
    <property type="match status" value="1"/>
</dbReference>
<keyword evidence="3" id="KW-0813">Transport</keyword>
<gene>
    <name evidence="7" type="ORF">ACM01_06650</name>
</gene>
<sequence>MRIRPPHTPPRSLALVALATTAVLLTTTACDSQAASSSSTASTLSLAIMGTPNSFAPAQLTEGQQAYVWSSLYDTLLLVDDDGELRPGAARRWTYSDSGRTLTLTLRTGMKFSSGSPVTAAAVKATLDLIRTSGQNQTQLAAVESVDAPDDKTVVLKLRNADASLLHALAGAGGVIADPRTMRAGGSALNPVSSGPYTLDKGATVNGSVYVLKRRDDYWNKRAYPFPTVKIKVISDRAASVNALKAGEINAGSVEVQQLGSLKSAGFTTKRIEATSVATLLLFDRKGEVLKPLGDVRVRKAVNMAFDREKMVRLFLKGSGKATEQLYHPLDEGYDPALDHTYPHDPAGAKKLLAEAGYPDGFSVHMPSLYFTKPFEPTISQSLADIGVKVTWDPVPAQQTISALATRKYPMALVIDGLDPVPVQTRDYFSPNGYRNVFASTDPRLTRLLLKANGEHDAAKAAEVYKQIDAFTVNNAWTAPVFYIGVHWVTKKGIVFRGDGSSTQNSLRQFGLAGQAGG</sequence>